<organism evidence="2 3">
    <name type="scientific">Sphaerobolus stellatus (strain SS14)</name>
    <dbReference type="NCBI Taxonomy" id="990650"/>
    <lineage>
        <taxon>Eukaryota</taxon>
        <taxon>Fungi</taxon>
        <taxon>Dikarya</taxon>
        <taxon>Basidiomycota</taxon>
        <taxon>Agaricomycotina</taxon>
        <taxon>Agaricomycetes</taxon>
        <taxon>Phallomycetidae</taxon>
        <taxon>Geastrales</taxon>
        <taxon>Sphaerobolaceae</taxon>
        <taxon>Sphaerobolus</taxon>
    </lineage>
</organism>
<reference evidence="2 3" key="1">
    <citation type="submission" date="2014-06" db="EMBL/GenBank/DDBJ databases">
        <title>Evolutionary Origins and Diversification of the Mycorrhizal Mutualists.</title>
        <authorList>
            <consortium name="DOE Joint Genome Institute"/>
            <consortium name="Mycorrhizal Genomics Consortium"/>
            <person name="Kohler A."/>
            <person name="Kuo A."/>
            <person name="Nagy L.G."/>
            <person name="Floudas D."/>
            <person name="Copeland A."/>
            <person name="Barry K.W."/>
            <person name="Cichocki N."/>
            <person name="Veneault-Fourrey C."/>
            <person name="LaButti K."/>
            <person name="Lindquist E.A."/>
            <person name="Lipzen A."/>
            <person name="Lundell T."/>
            <person name="Morin E."/>
            <person name="Murat C."/>
            <person name="Riley R."/>
            <person name="Ohm R."/>
            <person name="Sun H."/>
            <person name="Tunlid A."/>
            <person name="Henrissat B."/>
            <person name="Grigoriev I.V."/>
            <person name="Hibbett D.S."/>
            <person name="Martin F."/>
        </authorList>
    </citation>
    <scope>NUCLEOTIDE SEQUENCE [LARGE SCALE GENOMIC DNA]</scope>
    <source>
        <strain evidence="2 3">SS14</strain>
    </source>
</reference>
<gene>
    <name evidence="2" type="ORF">M422DRAFT_52395</name>
</gene>
<sequence length="219" mass="25412">MLIYTKGRAWAQQHPFLADPSFWPESIRFNVQQRLVRDWDGLNIRDLLKLIDDRRQSSQMGQAVQGSMEGRNASAHTTTCGIWTDVELGAFANVAEEFVKFTSSLHDPDLHRLLEMRRVWLRSRMFTTDTPTEQKRKVLLALNRLNLLSLKVPELEWGVVMREIYQRRGPAVVEQSPTQDRADVDEKNNTKEGLKRKGRTSSIDDHTQKKHKRYASDPL</sequence>
<evidence type="ECO:0000313" key="3">
    <source>
        <dbReference type="Proteomes" id="UP000054279"/>
    </source>
</evidence>
<dbReference type="EMBL" id="KN837211">
    <property type="protein sequence ID" value="KIJ33560.1"/>
    <property type="molecule type" value="Genomic_DNA"/>
</dbReference>
<name>A0A0C9V801_SPHS4</name>
<keyword evidence="3" id="KW-1185">Reference proteome</keyword>
<proteinExistence type="predicted"/>
<dbReference type="Proteomes" id="UP000054279">
    <property type="component" value="Unassembled WGS sequence"/>
</dbReference>
<protein>
    <submittedName>
        <fullName evidence="2">Uncharacterized protein</fullName>
    </submittedName>
</protein>
<feature type="compositionally biased region" description="Basic and acidic residues" evidence="1">
    <location>
        <begin position="180"/>
        <end position="195"/>
    </location>
</feature>
<evidence type="ECO:0000256" key="1">
    <source>
        <dbReference type="SAM" id="MobiDB-lite"/>
    </source>
</evidence>
<dbReference type="HOGENOM" id="CLU_1262222_0_0_1"/>
<dbReference type="AlphaFoldDB" id="A0A0C9V801"/>
<evidence type="ECO:0000313" key="2">
    <source>
        <dbReference type="EMBL" id="KIJ33560.1"/>
    </source>
</evidence>
<accession>A0A0C9V801</accession>
<feature type="region of interest" description="Disordered" evidence="1">
    <location>
        <begin position="169"/>
        <end position="219"/>
    </location>
</feature>